<accession>A0A0T5XDR6</accession>
<organism evidence="2 3">
    <name type="scientific">Acetomicrobium hydrogeniformans ATCC BAA-1850</name>
    <dbReference type="NCBI Taxonomy" id="592015"/>
    <lineage>
        <taxon>Bacteria</taxon>
        <taxon>Thermotogati</taxon>
        <taxon>Synergistota</taxon>
        <taxon>Synergistia</taxon>
        <taxon>Synergistales</taxon>
        <taxon>Acetomicrobiaceae</taxon>
        <taxon>Acetomicrobium</taxon>
    </lineage>
</organism>
<sequence length="41" mass="4630">MKRQSKKAFGCMNAEPASFPGLIGDRRQTTWTNPPFAQVFD</sequence>
<gene>
    <name evidence="2" type="ORF">HMPREF1705_04727</name>
</gene>
<keyword evidence="3" id="KW-1185">Reference proteome</keyword>
<feature type="region of interest" description="Disordered" evidence="1">
    <location>
        <begin position="18"/>
        <end position="41"/>
    </location>
</feature>
<dbReference type="STRING" id="592015.HMPREF1705_04727"/>
<evidence type="ECO:0000256" key="1">
    <source>
        <dbReference type="SAM" id="MobiDB-lite"/>
    </source>
</evidence>
<proteinExistence type="predicted"/>
<name>A0A0T5XDR6_9BACT</name>
<protein>
    <submittedName>
        <fullName evidence="2">Uncharacterized protein</fullName>
    </submittedName>
</protein>
<dbReference type="EMBL" id="ACJX03000001">
    <property type="protein sequence ID" value="KRT36479.1"/>
    <property type="molecule type" value="Genomic_DNA"/>
</dbReference>
<evidence type="ECO:0000313" key="3">
    <source>
        <dbReference type="Proteomes" id="UP000005273"/>
    </source>
</evidence>
<comment type="caution">
    <text evidence="2">The sequence shown here is derived from an EMBL/GenBank/DDBJ whole genome shotgun (WGS) entry which is preliminary data.</text>
</comment>
<evidence type="ECO:0000313" key="2">
    <source>
        <dbReference type="EMBL" id="KRT36479.1"/>
    </source>
</evidence>
<dbReference type="Proteomes" id="UP000005273">
    <property type="component" value="Unassembled WGS sequence"/>
</dbReference>
<dbReference type="AlphaFoldDB" id="A0A0T5XDR6"/>
<reference evidence="3" key="1">
    <citation type="submission" date="2012-09" db="EMBL/GenBank/DDBJ databases">
        <authorList>
            <person name="Weinstock G."/>
            <person name="Sodergren E."/>
            <person name="Clifton S."/>
            <person name="Fulton L."/>
            <person name="Fulton B."/>
            <person name="Courtney L."/>
            <person name="Fronick C."/>
            <person name="Harrison M."/>
            <person name="Strong C."/>
            <person name="Farmer C."/>
            <person name="Delehaunty K."/>
            <person name="Markovic C."/>
            <person name="Hall O."/>
            <person name="Minx P."/>
            <person name="Tomlinson C."/>
            <person name="Mitreva M."/>
            <person name="Nelson J."/>
            <person name="Hou S."/>
            <person name="Wollam A."/>
            <person name="Pepin K.H."/>
            <person name="Johnson M."/>
            <person name="Bhonagiri V."/>
            <person name="Nash W.E."/>
            <person name="Suruliraj S."/>
            <person name="Warren W."/>
            <person name="Chinwalla A."/>
            <person name="Mardis E.R."/>
            <person name="Wilson R.K."/>
        </authorList>
    </citation>
    <scope>NUCLEOTIDE SEQUENCE [LARGE SCALE GENOMIC DNA]</scope>
    <source>
        <strain evidence="3">OS1</strain>
    </source>
</reference>